<evidence type="ECO:0000256" key="1">
    <source>
        <dbReference type="SAM" id="MobiDB-lite"/>
    </source>
</evidence>
<feature type="compositionally biased region" description="Basic residues" evidence="1">
    <location>
        <begin position="259"/>
        <end position="268"/>
    </location>
</feature>
<feature type="compositionally biased region" description="Polar residues" evidence="1">
    <location>
        <begin position="240"/>
        <end position="257"/>
    </location>
</feature>
<accession>A0A0D1XPE5</accession>
<protein>
    <recommendedName>
        <fullName evidence="2">Alpha/beta hydrolase fold-3 domain-containing protein</fullName>
    </recommendedName>
</protein>
<dbReference type="EMBL" id="KN847541">
    <property type="protein sequence ID" value="KIW04431.1"/>
    <property type="molecule type" value="Genomic_DNA"/>
</dbReference>
<dbReference type="GeneID" id="27312674"/>
<dbReference type="InterPro" id="IPR029058">
    <property type="entry name" value="AB_hydrolase_fold"/>
</dbReference>
<organism evidence="3 4">
    <name type="scientific">Verruconis gallopava</name>
    <dbReference type="NCBI Taxonomy" id="253628"/>
    <lineage>
        <taxon>Eukaryota</taxon>
        <taxon>Fungi</taxon>
        <taxon>Dikarya</taxon>
        <taxon>Ascomycota</taxon>
        <taxon>Pezizomycotina</taxon>
        <taxon>Dothideomycetes</taxon>
        <taxon>Pleosporomycetidae</taxon>
        <taxon>Venturiales</taxon>
        <taxon>Sympoventuriaceae</taxon>
        <taxon>Verruconis</taxon>
    </lineage>
</organism>
<evidence type="ECO:0000259" key="2">
    <source>
        <dbReference type="Pfam" id="PF07859"/>
    </source>
</evidence>
<dbReference type="InParanoid" id="A0A0D1XPE5"/>
<dbReference type="InterPro" id="IPR013094">
    <property type="entry name" value="AB_hydrolase_3"/>
</dbReference>
<dbReference type="Proteomes" id="UP000053259">
    <property type="component" value="Unassembled WGS sequence"/>
</dbReference>
<keyword evidence="4" id="KW-1185">Reference proteome</keyword>
<dbReference type="VEuPathDB" id="FungiDB:PV09_04701"/>
<dbReference type="GO" id="GO:0016787">
    <property type="term" value="F:hydrolase activity"/>
    <property type="evidence" value="ECO:0007669"/>
    <property type="project" value="InterPro"/>
</dbReference>
<dbReference type="Pfam" id="PF07859">
    <property type="entry name" value="Abhydrolase_3"/>
    <property type="match status" value="1"/>
</dbReference>
<name>A0A0D1XPE5_9PEZI</name>
<dbReference type="HOGENOM" id="CLU_017835_0_0_1"/>
<dbReference type="SUPFAM" id="SSF53474">
    <property type="entry name" value="alpha/beta-Hydrolases"/>
    <property type="match status" value="1"/>
</dbReference>
<dbReference type="STRING" id="253628.A0A0D1XPE5"/>
<evidence type="ECO:0000313" key="3">
    <source>
        <dbReference type="EMBL" id="KIW04431.1"/>
    </source>
</evidence>
<gene>
    <name evidence="3" type="ORF">PV09_04701</name>
</gene>
<feature type="domain" description="Alpha/beta hydrolase fold-3" evidence="2">
    <location>
        <begin position="127"/>
        <end position="243"/>
    </location>
</feature>
<feature type="region of interest" description="Disordered" evidence="1">
    <location>
        <begin position="240"/>
        <end position="271"/>
    </location>
</feature>
<dbReference type="OrthoDB" id="5396420at2759"/>
<evidence type="ECO:0000313" key="4">
    <source>
        <dbReference type="Proteomes" id="UP000053259"/>
    </source>
</evidence>
<dbReference type="AlphaFoldDB" id="A0A0D1XPE5"/>
<dbReference type="Gene3D" id="3.40.50.1820">
    <property type="entry name" value="alpha/beta hydrolase"/>
    <property type="match status" value="1"/>
</dbReference>
<reference evidence="3 4" key="1">
    <citation type="submission" date="2015-01" db="EMBL/GenBank/DDBJ databases">
        <title>The Genome Sequence of Ochroconis gallopava CBS43764.</title>
        <authorList>
            <consortium name="The Broad Institute Genomics Platform"/>
            <person name="Cuomo C."/>
            <person name="de Hoog S."/>
            <person name="Gorbushina A."/>
            <person name="Stielow B."/>
            <person name="Teixiera M."/>
            <person name="Abouelleil A."/>
            <person name="Chapman S.B."/>
            <person name="Priest M."/>
            <person name="Young S.K."/>
            <person name="Wortman J."/>
            <person name="Nusbaum C."/>
            <person name="Birren B."/>
        </authorList>
    </citation>
    <scope>NUCLEOTIDE SEQUENCE [LARGE SCALE GENOMIC DNA]</scope>
    <source>
        <strain evidence="3 4">CBS 43764</strain>
    </source>
</reference>
<dbReference type="RefSeq" id="XP_016214300.1">
    <property type="nucleotide sequence ID" value="XM_016358098.1"/>
</dbReference>
<sequence length="457" mass="50012">MSFRLEPVPSFRGLLLVRTRSRKRTSPAHALLSPRCTWTCSVGLNRIAARSSSGPRAWTSRGSCRGYSAAAGPPTAAPDEDVKLACRSNGEISLNIFKPPVGEHPTPPVILYLPTVAPADQVFGARDDEIVAALSAASNATIVRVNYRLGGDLQYPIPVHDVLAGYDYVKNRFAIDTCVARAARPKKTHLRMGVCGQLVGGSLAAMLALTESRLGEDGIAAAAVNSPVVDWVFPEHVSSEHNTTTAETQASGHTIQKASPRRRKRKAGRPSWDMFGHAAGLTTKQLELARSAYFRKPENYFDPFATPIHYLRSAGVNVPADRTVEPDELAALDGAPKPRKSLRKFPPSNSSLVLPHVRLSVGDANPLLDQNEEFVKLLRRSVVRTAQSRATTQAMLDRFDDIAAATEAERLQMAVETAEEKVEYHILRGVGLWATARDGEWLEEVWNVGRWFRKILG</sequence>
<proteinExistence type="predicted"/>